<dbReference type="PROSITE" id="PS51318">
    <property type="entry name" value="TAT"/>
    <property type="match status" value="1"/>
</dbReference>
<dbReference type="InterPro" id="IPR050490">
    <property type="entry name" value="Bact_solute-bd_prot1"/>
</dbReference>
<evidence type="ECO:0000313" key="3">
    <source>
        <dbReference type="Proteomes" id="UP001589532"/>
    </source>
</evidence>
<evidence type="ECO:0000313" key="2">
    <source>
        <dbReference type="EMBL" id="MFB9630937.1"/>
    </source>
</evidence>
<dbReference type="Pfam" id="PF01547">
    <property type="entry name" value="SBP_bac_1"/>
    <property type="match status" value="1"/>
</dbReference>
<feature type="signal peptide" evidence="1">
    <location>
        <begin position="1"/>
        <end position="24"/>
    </location>
</feature>
<protein>
    <submittedName>
        <fullName evidence="2">Extracellular solute-binding protein</fullName>
    </submittedName>
</protein>
<reference evidence="2 3" key="1">
    <citation type="submission" date="2024-09" db="EMBL/GenBank/DDBJ databases">
        <authorList>
            <person name="Sun Q."/>
            <person name="Mori K."/>
        </authorList>
    </citation>
    <scope>NUCLEOTIDE SEQUENCE [LARGE SCALE GENOMIC DNA]</scope>
    <source>
        <strain evidence="2 3">JCM 3143</strain>
    </source>
</reference>
<organism evidence="2 3">
    <name type="scientific">Nonomuraea helvata</name>
    <dbReference type="NCBI Taxonomy" id="37484"/>
    <lineage>
        <taxon>Bacteria</taxon>
        <taxon>Bacillati</taxon>
        <taxon>Actinomycetota</taxon>
        <taxon>Actinomycetes</taxon>
        <taxon>Streptosporangiales</taxon>
        <taxon>Streptosporangiaceae</taxon>
        <taxon>Nonomuraea</taxon>
    </lineage>
</organism>
<dbReference type="SUPFAM" id="SSF53850">
    <property type="entry name" value="Periplasmic binding protein-like II"/>
    <property type="match status" value="1"/>
</dbReference>
<dbReference type="InterPro" id="IPR006059">
    <property type="entry name" value="SBP"/>
</dbReference>
<comment type="caution">
    <text evidence="2">The sequence shown here is derived from an EMBL/GenBank/DDBJ whole genome shotgun (WGS) entry which is preliminary data.</text>
</comment>
<name>A0ABV5SGX7_9ACTN</name>
<accession>A0ABV5SGX7</accession>
<gene>
    <name evidence="2" type="ORF">ACFFSA_48390</name>
</gene>
<feature type="chain" id="PRO_5045061208" evidence="1">
    <location>
        <begin position="25"/>
        <end position="427"/>
    </location>
</feature>
<dbReference type="PANTHER" id="PTHR43649:SF12">
    <property type="entry name" value="DIACETYLCHITOBIOSE BINDING PROTEIN DASA"/>
    <property type="match status" value="1"/>
</dbReference>
<evidence type="ECO:0000256" key="1">
    <source>
        <dbReference type="SAM" id="SignalP"/>
    </source>
</evidence>
<proteinExistence type="predicted"/>
<dbReference type="EMBL" id="JBHMBW010000103">
    <property type="protein sequence ID" value="MFB9630937.1"/>
    <property type="molecule type" value="Genomic_DNA"/>
</dbReference>
<dbReference type="Gene3D" id="3.40.190.10">
    <property type="entry name" value="Periplasmic binding protein-like II"/>
    <property type="match status" value="1"/>
</dbReference>
<sequence length="427" mass="46356">MTAIPRRDLLRGAALLGLASPLAACGSGGEPVGSKEAGPQGPVIAWMHHEEANDKYFNAKIAEYQRQFPKVTIKPLYVPIANLDTKLSTAFTTGSPPDLIKVGAWTLAERASKGQVAPLPPAEFGAGSLDELKSRFDTNAFAALTYKDQVYGVPIDFNSVHLWYRRDRFEQAGLDPDKPPATWEEVEEYGRKLTTGSQVGLQWQLADNIWAMLNFIPLINGLGGRIVDETSGRGGLNTPEGIQALEYYGRQGNPRLSDPVGAFGLFAKGTSAMLVSGRFTSSLIPELNPKAKLGETFDSAVVPSWAGKEKVASGYSWGWMVAKKAKNPYTAWHFVNWLSSSANVDQQLATTGLVTPTAGWQKLPSARDQASQQLEEQLAYTDFGPVLPQWTETIKALLDALESVIHKQRPARDAAAAFDAAVGRILK</sequence>
<dbReference type="Proteomes" id="UP001589532">
    <property type="component" value="Unassembled WGS sequence"/>
</dbReference>
<keyword evidence="1" id="KW-0732">Signal</keyword>
<dbReference type="InterPro" id="IPR006311">
    <property type="entry name" value="TAT_signal"/>
</dbReference>
<dbReference type="PANTHER" id="PTHR43649">
    <property type="entry name" value="ARABINOSE-BINDING PROTEIN-RELATED"/>
    <property type="match status" value="1"/>
</dbReference>
<dbReference type="RefSeq" id="WP_344984575.1">
    <property type="nucleotide sequence ID" value="NZ_BAAAXV010000001.1"/>
</dbReference>
<keyword evidence="3" id="KW-1185">Reference proteome</keyword>